<keyword evidence="1" id="KW-0175">Coiled coil</keyword>
<keyword evidence="2" id="KW-1133">Transmembrane helix</keyword>
<dbReference type="EMBL" id="NXEJ01000001">
    <property type="protein sequence ID" value="POO54303.1"/>
    <property type="molecule type" value="Genomic_DNA"/>
</dbReference>
<evidence type="ECO:0000313" key="3">
    <source>
        <dbReference type="EMBL" id="POO54303.1"/>
    </source>
</evidence>
<name>A0AAE5VRC5_9HYPH</name>
<sequence>MSFLLPTSIIGRAITIVLIVLSAYGGFRWWLSSHDAALLEGYVLKQERDTLQSLLDEKERQRNAAAQSLEEYRKRSIADALTQQTLEAQLEQAIKDDNQNMDDGDYRWGDADRLWLCKQRGAPDCGG</sequence>
<dbReference type="GeneID" id="86878158"/>
<accession>A0AAE5VRC5</accession>
<evidence type="ECO:0000313" key="4">
    <source>
        <dbReference type="Proteomes" id="UP000237447"/>
    </source>
</evidence>
<proteinExistence type="predicted"/>
<organism evidence="3 4">
    <name type="scientific">Agrobacterium rosae</name>
    <dbReference type="NCBI Taxonomy" id="1972867"/>
    <lineage>
        <taxon>Bacteria</taxon>
        <taxon>Pseudomonadati</taxon>
        <taxon>Pseudomonadota</taxon>
        <taxon>Alphaproteobacteria</taxon>
        <taxon>Hyphomicrobiales</taxon>
        <taxon>Rhizobiaceae</taxon>
        <taxon>Rhizobium/Agrobacterium group</taxon>
        <taxon>Agrobacterium</taxon>
    </lineage>
</organism>
<evidence type="ECO:0000256" key="2">
    <source>
        <dbReference type="SAM" id="Phobius"/>
    </source>
</evidence>
<keyword evidence="2" id="KW-0812">Transmembrane</keyword>
<gene>
    <name evidence="3" type="ORF">CPJ18_02025</name>
</gene>
<feature type="transmembrane region" description="Helical" evidence="2">
    <location>
        <begin position="9"/>
        <end position="31"/>
    </location>
</feature>
<dbReference type="Proteomes" id="UP000237447">
    <property type="component" value="Unassembled WGS sequence"/>
</dbReference>
<dbReference type="RefSeq" id="WP_103656777.1">
    <property type="nucleotide sequence ID" value="NZ_NXEJ01000001.1"/>
</dbReference>
<dbReference type="AlphaFoldDB" id="A0AAE5VRC5"/>
<protein>
    <submittedName>
        <fullName evidence="3">Uncharacterized protein</fullName>
    </submittedName>
</protein>
<reference evidence="3 4" key="1">
    <citation type="journal article" date="2018" name="Syst. Appl. Microbiol.">
        <title>Agrobacterium rosae sp. nov., isolated from galls on different agricultural crops.</title>
        <authorList>
            <person name="Kuzmanovic N."/>
            <person name="Pulawska J."/>
            <person name="Smalla K."/>
            <person name="Nesme X."/>
        </authorList>
    </citation>
    <scope>NUCLEOTIDE SEQUENCE [LARGE SCALE GENOMIC DNA]</scope>
    <source>
        <strain evidence="3 4">NCPPB 1650</strain>
    </source>
</reference>
<comment type="caution">
    <text evidence="3">The sequence shown here is derived from an EMBL/GenBank/DDBJ whole genome shotgun (WGS) entry which is preliminary data.</text>
</comment>
<feature type="coiled-coil region" evidence="1">
    <location>
        <begin position="44"/>
        <end position="75"/>
    </location>
</feature>
<keyword evidence="2" id="KW-0472">Membrane</keyword>
<evidence type="ECO:0000256" key="1">
    <source>
        <dbReference type="SAM" id="Coils"/>
    </source>
</evidence>